<keyword evidence="2" id="KW-1185">Reference proteome</keyword>
<evidence type="ECO:0000313" key="2">
    <source>
        <dbReference type="Proteomes" id="UP000799424"/>
    </source>
</evidence>
<proteinExistence type="predicted"/>
<sequence length="248" mass="26663">MSTQLQPQPPSFCNNPSTHLHTLDCGHTVFSSTSNTTPPSPFPSSPTPKSPCSPNCLRAIYTLKPSLPLTWLKHTSLAPFVCPVCVEACMRADYSVLLVQHRESGGRLANATETNIRLWTYAAMIKMVAEGGRMCEGMAGCFAMRDVGAYEGLTISSGSSSIATTIRAGVGSWKMRHGVEAGMGEETEMDGDWVSLVAVLEARYQGHARREGGEVEDLAERLCDARVGLGDGDVEMEDLAEDFGGWGT</sequence>
<accession>A0A6A7A4A7</accession>
<dbReference type="AlphaFoldDB" id="A0A6A7A4A7"/>
<reference evidence="1" key="1">
    <citation type="journal article" date="2020" name="Stud. Mycol.">
        <title>101 Dothideomycetes genomes: a test case for predicting lifestyles and emergence of pathogens.</title>
        <authorList>
            <person name="Haridas S."/>
            <person name="Albert R."/>
            <person name="Binder M."/>
            <person name="Bloem J."/>
            <person name="Labutti K."/>
            <person name="Salamov A."/>
            <person name="Andreopoulos B."/>
            <person name="Baker S."/>
            <person name="Barry K."/>
            <person name="Bills G."/>
            <person name="Bluhm B."/>
            <person name="Cannon C."/>
            <person name="Castanera R."/>
            <person name="Culley D."/>
            <person name="Daum C."/>
            <person name="Ezra D."/>
            <person name="Gonzalez J."/>
            <person name="Henrissat B."/>
            <person name="Kuo A."/>
            <person name="Liang C."/>
            <person name="Lipzen A."/>
            <person name="Lutzoni F."/>
            <person name="Magnuson J."/>
            <person name="Mondo S."/>
            <person name="Nolan M."/>
            <person name="Ohm R."/>
            <person name="Pangilinan J."/>
            <person name="Park H.-J."/>
            <person name="Ramirez L."/>
            <person name="Alfaro M."/>
            <person name="Sun H."/>
            <person name="Tritt A."/>
            <person name="Yoshinaga Y."/>
            <person name="Zwiers L.-H."/>
            <person name="Turgeon B."/>
            <person name="Goodwin S."/>
            <person name="Spatafora J."/>
            <person name="Crous P."/>
            <person name="Grigoriev I."/>
        </authorList>
    </citation>
    <scope>NUCLEOTIDE SEQUENCE</scope>
    <source>
        <strain evidence="1">CBS 113818</strain>
    </source>
</reference>
<evidence type="ECO:0000313" key="1">
    <source>
        <dbReference type="EMBL" id="KAF2828131.1"/>
    </source>
</evidence>
<protein>
    <submittedName>
        <fullName evidence="1">Uncharacterized protein</fullName>
    </submittedName>
</protein>
<name>A0A6A7A4A7_9PLEO</name>
<gene>
    <name evidence="1" type="ORF">CC86DRAFT_439054</name>
</gene>
<dbReference type="EMBL" id="MU006223">
    <property type="protein sequence ID" value="KAF2828131.1"/>
    <property type="molecule type" value="Genomic_DNA"/>
</dbReference>
<organism evidence="1 2">
    <name type="scientific">Ophiobolus disseminans</name>
    <dbReference type="NCBI Taxonomy" id="1469910"/>
    <lineage>
        <taxon>Eukaryota</taxon>
        <taxon>Fungi</taxon>
        <taxon>Dikarya</taxon>
        <taxon>Ascomycota</taxon>
        <taxon>Pezizomycotina</taxon>
        <taxon>Dothideomycetes</taxon>
        <taxon>Pleosporomycetidae</taxon>
        <taxon>Pleosporales</taxon>
        <taxon>Pleosporineae</taxon>
        <taxon>Phaeosphaeriaceae</taxon>
        <taxon>Ophiobolus</taxon>
    </lineage>
</organism>
<dbReference type="OrthoDB" id="3799239at2759"/>
<dbReference type="Proteomes" id="UP000799424">
    <property type="component" value="Unassembled WGS sequence"/>
</dbReference>